<organism evidence="1">
    <name type="scientific">marine sediment metagenome</name>
    <dbReference type="NCBI Taxonomy" id="412755"/>
    <lineage>
        <taxon>unclassified sequences</taxon>
        <taxon>metagenomes</taxon>
        <taxon>ecological metagenomes</taxon>
    </lineage>
</organism>
<evidence type="ECO:0000313" key="1">
    <source>
        <dbReference type="EMBL" id="GAG74649.1"/>
    </source>
</evidence>
<gene>
    <name evidence="1" type="ORF">S01H4_34540</name>
</gene>
<dbReference type="AlphaFoldDB" id="X0ZYK5"/>
<dbReference type="InterPro" id="IPR038712">
    <property type="entry name" value="PixA-like_sf"/>
</dbReference>
<dbReference type="Gene3D" id="2.60.40.3910">
    <property type="entry name" value="Inclusion body protein"/>
    <property type="match status" value="1"/>
</dbReference>
<name>X0ZYK5_9ZZZZ</name>
<protein>
    <submittedName>
        <fullName evidence="1">Uncharacterized protein</fullName>
    </submittedName>
</protein>
<proteinExistence type="predicted"/>
<dbReference type="EMBL" id="BART01018284">
    <property type="protein sequence ID" value="GAG74649.1"/>
    <property type="molecule type" value="Genomic_DNA"/>
</dbReference>
<reference evidence="1" key="1">
    <citation type="journal article" date="2014" name="Front. Microbiol.">
        <title>High frequency of phylogenetically diverse reductive dehalogenase-homologous genes in deep subseafloor sedimentary metagenomes.</title>
        <authorList>
            <person name="Kawai M."/>
            <person name="Futagami T."/>
            <person name="Toyoda A."/>
            <person name="Takaki Y."/>
            <person name="Nishi S."/>
            <person name="Hori S."/>
            <person name="Arai W."/>
            <person name="Tsubouchi T."/>
            <person name="Morono Y."/>
            <person name="Uchiyama I."/>
            <person name="Ito T."/>
            <person name="Fujiyama A."/>
            <person name="Inagaki F."/>
            <person name="Takami H."/>
        </authorList>
    </citation>
    <scope>NUCLEOTIDE SEQUENCE</scope>
    <source>
        <strain evidence="1">Expedition CK06-06</strain>
    </source>
</reference>
<comment type="caution">
    <text evidence="1">The sequence shown here is derived from an EMBL/GenBank/DDBJ whole genome shotgun (WGS) entry which is preliminary data.</text>
</comment>
<sequence length="158" mass="17607">MKSTNQYLVLIAIALLSFSNSSFAQKELVITLYVNTTQITNQNEYQVSYFDGQEEGTDTRNFTVYVNPGDKIIWQGVSSTSPDNDVVNIKSINYEGGKNVFDQNVLNAGRESPGTVIGVIKSGTEGFEEKYKISFTVFNNGVKRQGTFLIDPKIKVNR</sequence>
<accession>X0ZYK5</accession>